<dbReference type="InterPro" id="IPR019734">
    <property type="entry name" value="TPR_rpt"/>
</dbReference>
<protein>
    <submittedName>
        <fullName evidence="3">Glycosyltransferase</fullName>
        <ecNumber evidence="3">2.4.-.-</ecNumber>
    </submittedName>
</protein>
<dbReference type="InterPro" id="IPR001296">
    <property type="entry name" value="Glyco_trans_1"/>
</dbReference>
<feature type="domain" description="Glycosyl transferase family 1" evidence="2">
    <location>
        <begin position="390"/>
        <end position="541"/>
    </location>
</feature>
<feature type="compositionally biased region" description="Low complexity" evidence="1">
    <location>
        <begin position="101"/>
        <end position="110"/>
    </location>
</feature>
<evidence type="ECO:0000313" key="3">
    <source>
        <dbReference type="EMBL" id="MFC0409854.1"/>
    </source>
</evidence>
<dbReference type="InterPro" id="IPR011990">
    <property type="entry name" value="TPR-like_helical_dom_sf"/>
</dbReference>
<evidence type="ECO:0000313" key="4">
    <source>
        <dbReference type="Proteomes" id="UP001589865"/>
    </source>
</evidence>
<dbReference type="EMBL" id="JBHLUN010000011">
    <property type="protein sequence ID" value="MFC0409854.1"/>
    <property type="molecule type" value="Genomic_DNA"/>
</dbReference>
<dbReference type="PANTHER" id="PTHR46401:SF8">
    <property type="entry name" value="BLL6006 PROTEIN"/>
    <property type="match status" value="1"/>
</dbReference>
<dbReference type="CDD" id="cd03809">
    <property type="entry name" value="GT4_MtfB-like"/>
    <property type="match status" value="1"/>
</dbReference>
<dbReference type="PANTHER" id="PTHR46401">
    <property type="entry name" value="GLYCOSYLTRANSFERASE WBBK-RELATED"/>
    <property type="match status" value="1"/>
</dbReference>
<dbReference type="Gene3D" id="3.40.50.2000">
    <property type="entry name" value="Glycogen Phosphorylase B"/>
    <property type="match status" value="1"/>
</dbReference>
<dbReference type="SUPFAM" id="SSF48452">
    <property type="entry name" value="TPR-like"/>
    <property type="match status" value="1"/>
</dbReference>
<keyword evidence="4" id="KW-1185">Reference proteome</keyword>
<keyword evidence="3" id="KW-0328">Glycosyltransferase</keyword>
<feature type="compositionally biased region" description="Pro residues" evidence="1">
    <location>
        <begin position="138"/>
        <end position="151"/>
    </location>
</feature>
<dbReference type="RefSeq" id="WP_377045605.1">
    <property type="nucleotide sequence ID" value="NZ_JBHLUN010000011.1"/>
</dbReference>
<dbReference type="Gene3D" id="1.25.40.10">
    <property type="entry name" value="Tetratricopeptide repeat domain"/>
    <property type="match status" value="1"/>
</dbReference>
<evidence type="ECO:0000259" key="2">
    <source>
        <dbReference type="Pfam" id="PF00534"/>
    </source>
</evidence>
<keyword evidence="3" id="KW-0808">Transferase</keyword>
<feature type="region of interest" description="Disordered" evidence="1">
    <location>
        <begin position="101"/>
        <end position="151"/>
    </location>
</feature>
<reference evidence="3 4" key="1">
    <citation type="submission" date="2024-09" db="EMBL/GenBank/DDBJ databases">
        <authorList>
            <person name="Sun Q."/>
            <person name="Mori K."/>
        </authorList>
    </citation>
    <scope>NUCLEOTIDE SEQUENCE [LARGE SCALE GENOMIC DNA]</scope>
    <source>
        <strain evidence="3 4">TBRC 5777</strain>
    </source>
</reference>
<sequence length="753" mass="81864">MSGDQASRVALLLAEADAHRDAGEWREAADRYRAVSALRPDAWPLLMQQGYCLREAGDARAALDCYRAAEALAPMDPEVKRQIAVTLRWLNPGASFGRAAEVPAAAAPARQRAEDQSRMQPPAATSDRTAAPAVFQPEPAPAPRAVPPVQPAAPPAPALPILGGVLDVAFDVTDLLDYFRGKRTPTGIQRVQCGIVGAALRGESATDTVLGCVTYDLREATWRAVPAAALLAVIDASHTGAETDDPAWIAVLRRLDELLAAAPRHQFPLGGMLVNLGNSWGLPDYFRGLRVIQRERGVRYVPFLHDCVPLVVPEHCQEQMVRDYARWFAAVGIHAHGFLCNSDCTRRDGRTQLGRVLPGLDLPMEVVRLDADPHSDGTEPDLAALEGIRGLRPGQPYALFVGTIESRKDHLLVFRAWLSLIRRLGADRVPRLVCVGQPGWHAQGALELLNNSAELRRNVLLLHGISDEVLGALYAGCRFTVYNSFYEGWGLPVTESRAYGKVPVIPEHSALPEAGGPHAVYFAPQHEPDLISKLERMITDPAFVAEREAALRGGAGLRSWDALKDETLRHLRAMAARPPLALEDRIAVEPGMTYAMIHGQETVPQPALAIRQVLRDGPSWHMPEDWGVWTRGGSATLRLPLPSGTGGSWRLYLDLMPPPGDGDIWLRAEVDGQEVGSGMVGFAGARPSGCVLPLQIPADGRLLRVEIESAPVVLENDIRVLGAGLKRVMLCREDDLGSRLGWLEDRRLASVLA</sequence>
<proteinExistence type="predicted"/>
<dbReference type="GO" id="GO:0016757">
    <property type="term" value="F:glycosyltransferase activity"/>
    <property type="evidence" value="ECO:0007669"/>
    <property type="project" value="UniProtKB-KW"/>
</dbReference>
<dbReference type="EC" id="2.4.-.-" evidence="3"/>
<name>A0ABV6JVU9_9PROT</name>
<accession>A0ABV6JVU9</accession>
<dbReference type="SMART" id="SM00028">
    <property type="entry name" value="TPR"/>
    <property type="match status" value="2"/>
</dbReference>
<dbReference type="SUPFAM" id="SSF53756">
    <property type="entry name" value="UDP-Glycosyltransferase/glycogen phosphorylase"/>
    <property type="match status" value="1"/>
</dbReference>
<dbReference type="Pfam" id="PF00534">
    <property type="entry name" value="Glycos_transf_1"/>
    <property type="match status" value="1"/>
</dbReference>
<organism evidence="3 4">
    <name type="scientific">Roseomonas elaeocarpi</name>
    <dbReference type="NCBI Taxonomy" id="907779"/>
    <lineage>
        <taxon>Bacteria</taxon>
        <taxon>Pseudomonadati</taxon>
        <taxon>Pseudomonadota</taxon>
        <taxon>Alphaproteobacteria</taxon>
        <taxon>Acetobacterales</taxon>
        <taxon>Roseomonadaceae</taxon>
        <taxon>Roseomonas</taxon>
    </lineage>
</organism>
<gene>
    <name evidence="3" type="ORF">ACFFGY_16505</name>
</gene>
<comment type="caution">
    <text evidence="3">The sequence shown here is derived from an EMBL/GenBank/DDBJ whole genome shotgun (WGS) entry which is preliminary data.</text>
</comment>
<dbReference type="Proteomes" id="UP001589865">
    <property type="component" value="Unassembled WGS sequence"/>
</dbReference>
<evidence type="ECO:0000256" key="1">
    <source>
        <dbReference type="SAM" id="MobiDB-lite"/>
    </source>
</evidence>